<dbReference type="InterPro" id="IPR050525">
    <property type="entry name" value="ECM_Assembly_Org"/>
</dbReference>
<dbReference type="PRINTS" id="PR00453">
    <property type="entry name" value="VWFADOMAIN"/>
</dbReference>
<feature type="domain" description="ShKT" evidence="12">
    <location>
        <begin position="671"/>
        <end position="705"/>
    </location>
</feature>
<feature type="signal peptide" evidence="8">
    <location>
        <begin position="1"/>
        <end position="19"/>
    </location>
</feature>
<evidence type="ECO:0000259" key="9">
    <source>
        <dbReference type="PROSITE" id="PS50184"/>
    </source>
</evidence>
<gene>
    <name evidence="13" type="ORF">RRG08_031608</name>
</gene>
<dbReference type="Pfam" id="PF01549">
    <property type="entry name" value="ShK"/>
    <property type="match status" value="2"/>
</dbReference>
<evidence type="ECO:0000259" key="11">
    <source>
        <dbReference type="PROSITE" id="PS50835"/>
    </source>
</evidence>
<evidence type="ECO:0000256" key="3">
    <source>
        <dbReference type="ARBA" id="ARBA00022729"/>
    </source>
</evidence>
<keyword evidence="5" id="KW-0325">Glycoprotein</keyword>
<dbReference type="PANTHER" id="PTHR24020">
    <property type="entry name" value="COLLAGEN ALPHA"/>
    <property type="match status" value="1"/>
</dbReference>
<name>A0AAE1A1N8_9GAST</name>
<dbReference type="InterPro" id="IPR036465">
    <property type="entry name" value="vWFA_dom_sf"/>
</dbReference>
<keyword evidence="14" id="KW-1185">Reference proteome</keyword>
<reference evidence="13" key="1">
    <citation type="journal article" date="2023" name="G3 (Bethesda)">
        <title>A reference genome for the long-term kleptoplast-retaining sea slug Elysia crispata morphotype clarki.</title>
        <authorList>
            <person name="Eastman K.E."/>
            <person name="Pendleton A.L."/>
            <person name="Shaikh M.A."/>
            <person name="Suttiyut T."/>
            <person name="Ogas R."/>
            <person name="Tomko P."/>
            <person name="Gavelis G."/>
            <person name="Widhalm J.R."/>
            <person name="Wisecaver J.H."/>
        </authorList>
    </citation>
    <scope>NUCLEOTIDE SEQUENCE</scope>
    <source>
        <strain evidence="13">ECLA1</strain>
    </source>
</reference>
<evidence type="ECO:0000256" key="4">
    <source>
        <dbReference type="ARBA" id="ARBA00022737"/>
    </source>
</evidence>
<dbReference type="InterPro" id="IPR007110">
    <property type="entry name" value="Ig-like_dom"/>
</dbReference>
<evidence type="ECO:0000256" key="8">
    <source>
        <dbReference type="SAM" id="SignalP"/>
    </source>
</evidence>
<feature type="chain" id="PRO_5041956151" evidence="8">
    <location>
        <begin position="20"/>
        <end position="1264"/>
    </location>
</feature>
<comment type="caution">
    <text evidence="6">Lacks conserved residue(s) required for the propagation of feature annotation.</text>
</comment>
<dbReference type="InterPro" id="IPR003582">
    <property type="entry name" value="ShKT_dom"/>
</dbReference>
<dbReference type="SUPFAM" id="SSF57603">
    <property type="entry name" value="FnI-like domain"/>
    <property type="match status" value="1"/>
</dbReference>
<evidence type="ECO:0000259" key="12">
    <source>
        <dbReference type="PROSITE" id="PS51670"/>
    </source>
</evidence>
<dbReference type="InterPro" id="IPR001007">
    <property type="entry name" value="VWF_dom"/>
</dbReference>
<evidence type="ECO:0000256" key="2">
    <source>
        <dbReference type="ARBA" id="ARBA00022525"/>
    </source>
</evidence>
<dbReference type="PANTHER" id="PTHR24020:SF84">
    <property type="entry name" value="VWFA DOMAIN-CONTAINING PROTEIN"/>
    <property type="match status" value="1"/>
</dbReference>
<feature type="domain" description="VWFA" evidence="10">
    <location>
        <begin position="419"/>
        <end position="595"/>
    </location>
</feature>
<dbReference type="Proteomes" id="UP001283361">
    <property type="component" value="Unassembled WGS sequence"/>
</dbReference>
<keyword evidence="3 8" id="KW-0732">Signal</keyword>
<dbReference type="SMART" id="SM00254">
    <property type="entry name" value="ShKT"/>
    <property type="match status" value="2"/>
</dbReference>
<proteinExistence type="predicted"/>
<feature type="domain" description="ShKT" evidence="12">
    <location>
        <begin position="627"/>
        <end position="660"/>
    </location>
</feature>
<comment type="caution">
    <text evidence="13">The sequence shown here is derived from an EMBL/GenBank/DDBJ whole genome shotgun (WGS) entry which is preliminary data.</text>
</comment>
<evidence type="ECO:0000259" key="10">
    <source>
        <dbReference type="PROSITE" id="PS50234"/>
    </source>
</evidence>
<dbReference type="PROSITE" id="PS50835">
    <property type="entry name" value="IG_LIKE"/>
    <property type="match status" value="1"/>
</dbReference>
<feature type="disulfide bond" evidence="6">
    <location>
        <begin position="671"/>
        <end position="705"/>
    </location>
</feature>
<evidence type="ECO:0000256" key="1">
    <source>
        <dbReference type="ARBA" id="ARBA00004613"/>
    </source>
</evidence>
<dbReference type="GO" id="GO:0005576">
    <property type="term" value="C:extracellular region"/>
    <property type="evidence" value="ECO:0007669"/>
    <property type="project" value="UniProtKB-SubCell"/>
</dbReference>
<keyword evidence="2" id="KW-0964">Secreted</keyword>
<feature type="region of interest" description="Disordered" evidence="7">
    <location>
        <begin position="974"/>
        <end position="1015"/>
    </location>
</feature>
<feature type="domain" description="VWFC" evidence="9">
    <location>
        <begin position="792"/>
        <end position="855"/>
    </location>
</feature>
<sequence length="1264" mass="137077">MSHKPLLLLLASLAVCCFAADQDEKLCRADIVFLVDASGSVDRADFQKALRFVESVVTELEIGPYDNQIGVVVFDDKIHPQFNLNTFSNKQDVLKQVAASRYTGGGTNTHLALDYAAATSFTTANGLRSNAAQIVFVITDGKSNNPSGTVLAAQRVRDKGVTVFSIGVGNGPNKAELNEIASDPDNSHVFLVSNYDALMQILAEVEKSACRAKPRFLCSGQADIVFLLDDSSSVGAANFGKMRQFVVDVAQEFIVGPKDIQIGVDTSSGQFKHEFYLKEATDKMVLQKLVSSISYTGGKTNIADAVQRMRLESFTFSAGHRQNVPKIAIVMTDGKSNYTTATPIDSRSSPQDGITMFAIGIGPDADYEELKSVTTSSYSHNIHWASAFDALPGLVNFTAAQLCGEIKSTSDPGCGPKADIVFLIDSSGSVGPDNFKLLLTFLSSFVTDLKIGADNVRIGITKFNSRPYNEFNLDRFSSKTDLIDAIKRIEYSSSGGTNTASAITYMGNTIFRAASGDRPGIPNIAVVITDGKSNKPEETKAAADMAKAKGIIIFSVGVGDDVSLSELNDIATDPDNRHVLTVQDFSKLNAIRTAFKVQTCEDIPIVLPTYRPSVTPTTTPAPRPDPCQDVISNCAAYDQSACANYKDWAKTFCAKTCGVCTPSGPKVEPPCVNKFDNCTDYTVKKCAGSDTAWAKENCRKFCGYCRPDTQVDLSLNKCFYKGQHYDQGDKWNDGCAYECECADASTGKYFCYNKCPSYYNLPFQCSLVKQQGECCLEPVCTFDLTYGTKNESSCKYNSQTYDAGQIWSIGCQFQCICLADGSYVCQSQCPQYDSLPSNCKLVKRPGECCEKPLCEFQTQVGVLSGNGGTSGPASTKSTSAQSGVCVNQGQVYQQDQVWYDGCDKRCVCDNATLGYVRCENRCPDFLNLPAGCSMVNVPDQCCQSVYCDSPATFTSSQTTRDAVESVLKVAPQAQTDVYPTLPPGQTYAPGQDPSISQVTPTRPSKGGKDQVDPPSLTVSAVEEGKSVTLTCAADLSSCPHLFVMSWSADSRDLAVCTSKFCGGSFKKREDVDVKMVDTGSTVTIQKMTRDSPWLNTQWACEFCGGSQLAFDDFVIYAKPEKPECSFTEEIDPETGKVKAVTISCSTNKVYPPAKCSFERQADGGEPVIITAAQDKTHTPIGTDPVYYKSSCSVRIPAEEFGEGRHTFKGYMYPDIPDGKRLSHSLALEQTFEISDKNGSEQAKGLWSAYLICLSTLLTLFINKK</sequence>
<dbReference type="AlphaFoldDB" id="A0AAE1A1N8"/>
<protein>
    <submittedName>
        <fullName evidence="13">Uncharacterized protein</fullName>
    </submittedName>
</protein>
<evidence type="ECO:0000313" key="14">
    <source>
        <dbReference type="Proteomes" id="UP001283361"/>
    </source>
</evidence>
<evidence type="ECO:0000256" key="5">
    <source>
        <dbReference type="ARBA" id="ARBA00023180"/>
    </source>
</evidence>
<dbReference type="SUPFAM" id="SSF53300">
    <property type="entry name" value="vWA-like"/>
    <property type="match status" value="3"/>
</dbReference>
<evidence type="ECO:0000256" key="6">
    <source>
        <dbReference type="PROSITE-ProRule" id="PRU01005"/>
    </source>
</evidence>
<feature type="domain" description="VWFC" evidence="9">
    <location>
        <begin position="883"/>
        <end position="948"/>
    </location>
</feature>
<feature type="compositionally biased region" description="Polar residues" evidence="7">
    <location>
        <begin position="993"/>
        <end position="1002"/>
    </location>
</feature>
<dbReference type="PROSITE" id="PS51670">
    <property type="entry name" value="SHKT"/>
    <property type="match status" value="2"/>
</dbReference>
<dbReference type="EMBL" id="JAWDGP010002850">
    <property type="protein sequence ID" value="KAK3779317.1"/>
    <property type="molecule type" value="Genomic_DNA"/>
</dbReference>
<evidence type="ECO:0000313" key="13">
    <source>
        <dbReference type="EMBL" id="KAK3779317.1"/>
    </source>
</evidence>
<dbReference type="CDD" id="cd01472">
    <property type="entry name" value="vWA_collagen"/>
    <property type="match status" value="1"/>
</dbReference>
<keyword evidence="6" id="KW-1015">Disulfide bond</keyword>
<dbReference type="Gene3D" id="3.40.50.410">
    <property type="entry name" value="von Willebrand factor, type A domain"/>
    <property type="match status" value="3"/>
</dbReference>
<dbReference type="SMART" id="SM00327">
    <property type="entry name" value="VWA"/>
    <property type="match status" value="3"/>
</dbReference>
<feature type="domain" description="Ig-like" evidence="11">
    <location>
        <begin position="1014"/>
        <end position="1100"/>
    </location>
</feature>
<accession>A0AAE1A1N8</accession>
<feature type="domain" description="VWFC" evidence="9">
    <location>
        <begin position="716"/>
        <end position="781"/>
    </location>
</feature>
<feature type="domain" description="VWFA" evidence="10">
    <location>
        <begin position="223"/>
        <end position="398"/>
    </location>
</feature>
<dbReference type="InterPro" id="IPR002035">
    <property type="entry name" value="VWF_A"/>
</dbReference>
<keyword evidence="4" id="KW-0677">Repeat</keyword>
<dbReference type="SMART" id="SM00214">
    <property type="entry name" value="VWC"/>
    <property type="match status" value="3"/>
</dbReference>
<dbReference type="PROSITE" id="PS50234">
    <property type="entry name" value="VWFA"/>
    <property type="match status" value="3"/>
</dbReference>
<dbReference type="Pfam" id="PF00092">
    <property type="entry name" value="VWA"/>
    <property type="match status" value="3"/>
</dbReference>
<evidence type="ECO:0000256" key="7">
    <source>
        <dbReference type="SAM" id="MobiDB-lite"/>
    </source>
</evidence>
<dbReference type="FunFam" id="3.40.50.410:FF:000004">
    <property type="entry name" value="collagen alpha-6(VI) chain"/>
    <property type="match status" value="2"/>
</dbReference>
<comment type="subcellular location">
    <subcellularLocation>
        <location evidence="1">Secreted</location>
    </subcellularLocation>
</comment>
<organism evidence="13 14">
    <name type="scientific">Elysia crispata</name>
    <name type="common">lettuce slug</name>
    <dbReference type="NCBI Taxonomy" id="231223"/>
    <lineage>
        <taxon>Eukaryota</taxon>
        <taxon>Metazoa</taxon>
        <taxon>Spiralia</taxon>
        <taxon>Lophotrochozoa</taxon>
        <taxon>Mollusca</taxon>
        <taxon>Gastropoda</taxon>
        <taxon>Heterobranchia</taxon>
        <taxon>Euthyneura</taxon>
        <taxon>Panpulmonata</taxon>
        <taxon>Sacoglossa</taxon>
        <taxon>Placobranchoidea</taxon>
        <taxon>Plakobranchidae</taxon>
        <taxon>Elysia</taxon>
    </lineage>
</organism>
<dbReference type="PROSITE" id="PS50184">
    <property type="entry name" value="VWFC_2"/>
    <property type="match status" value="3"/>
</dbReference>
<feature type="domain" description="VWFA" evidence="10">
    <location>
        <begin position="30"/>
        <end position="205"/>
    </location>
</feature>